<proteinExistence type="predicted"/>
<evidence type="ECO:0000313" key="1">
    <source>
        <dbReference type="EMBL" id="MSB19494.1"/>
    </source>
</evidence>
<protein>
    <submittedName>
        <fullName evidence="1">Uncharacterized protein</fullName>
    </submittedName>
</protein>
<accession>A0A174SM51</accession>
<dbReference type="RefSeq" id="WP_009261051.1">
    <property type="nucleotide sequence ID" value="NZ_CP084007.1"/>
</dbReference>
<comment type="caution">
    <text evidence="1">The sequence shown here is derived from an EMBL/GenBank/DDBJ whole genome shotgun (WGS) entry which is preliminary data.</text>
</comment>
<name>A0A174SM51_FLAPL</name>
<dbReference type="AlphaFoldDB" id="A0A174SM51"/>
<reference evidence="3 4" key="1">
    <citation type="journal article" date="2019" name="Nat. Med.">
        <title>A library of human gut bacterial isolates paired with longitudinal multiomics data enables mechanistic microbiome research.</title>
        <authorList>
            <person name="Poyet M."/>
            <person name="Groussin M."/>
            <person name="Gibbons S.M."/>
            <person name="Avila-Pacheco J."/>
            <person name="Jiang X."/>
            <person name="Kearney S.M."/>
            <person name="Perrotta A.R."/>
            <person name="Berdy B."/>
            <person name="Zhao S."/>
            <person name="Lieberman T.D."/>
            <person name="Swanson P.K."/>
            <person name="Smith M."/>
            <person name="Roesemann S."/>
            <person name="Alexander J.E."/>
            <person name="Rich S.A."/>
            <person name="Livny J."/>
            <person name="Vlamakis H."/>
            <person name="Clish C."/>
            <person name="Bullock K."/>
            <person name="Deik A."/>
            <person name="Scott J."/>
            <person name="Pierce K.A."/>
            <person name="Xavier R.J."/>
            <person name="Alm E.J."/>
        </authorList>
    </citation>
    <scope>NUCLEOTIDE SEQUENCE [LARGE SCALE GENOMIC DNA]</scope>
    <source>
        <strain evidence="1 4">BIOML-A2</strain>
        <strain evidence="2 3">BIOML-A5</strain>
    </source>
</reference>
<sequence>MDDIKLALLGNKEAAKRLTDAGVLLPCPGCRGEDTKHRAVMACVMIECLCGFMAAGYDLEEARQIWNTRAPILSAEEMLEGME</sequence>
<gene>
    <name evidence="2" type="ORF">GKE90_06680</name>
    <name evidence="1" type="ORF">GKE97_08175</name>
</gene>
<organism evidence="1 4">
    <name type="scientific">Flavonifractor plautii</name>
    <name type="common">Fusobacterium plautii</name>
    <dbReference type="NCBI Taxonomy" id="292800"/>
    <lineage>
        <taxon>Bacteria</taxon>
        <taxon>Bacillati</taxon>
        <taxon>Bacillota</taxon>
        <taxon>Clostridia</taxon>
        <taxon>Eubacteriales</taxon>
        <taxon>Oscillospiraceae</taxon>
        <taxon>Flavonifractor</taxon>
    </lineage>
</organism>
<evidence type="ECO:0000313" key="3">
    <source>
        <dbReference type="Proteomes" id="UP000429811"/>
    </source>
</evidence>
<evidence type="ECO:0000313" key="2">
    <source>
        <dbReference type="EMBL" id="MSB48384.1"/>
    </source>
</evidence>
<dbReference type="EMBL" id="WKPO01000007">
    <property type="protein sequence ID" value="MSB48384.1"/>
    <property type="molecule type" value="Genomic_DNA"/>
</dbReference>
<dbReference type="Proteomes" id="UP000429811">
    <property type="component" value="Unassembled WGS sequence"/>
</dbReference>
<dbReference type="EMBL" id="WKPR01000006">
    <property type="protein sequence ID" value="MSB19494.1"/>
    <property type="molecule type" value="Genomic_DNA"/>
</dbReference>
<evidence type="ECO:0000313" key="4">
    <source>
        <dbReference type="Proteomes" id="UP000434475"/>
    </source>
</evidence>
<dbReference type="Proteomes" id="UP000434475">
    <property type="component" value="Unassembled WGS sequence"/>
</dbReference>